<dbReference type="EMBL" id="FTOP01000001">
    <property type="protein sequence ID" value="SIS51537.1"/>
    <property type="molecule type" value="Genomic_DNA"/>
</dbReference>
<accession>A0A1N7JQF8</accession>
<dbReference type="PROSITE" id="PS51257">
    <property type="entry name" value="PROKAR_LIPOPROTEIN"/>
    <property type="match status" value="1"/>
</dbReference>
<reference evidence="3" key="1">
    <citation type="submission" date="2017-01" db="EMBL/GenBank/DDBJ databases">
        <authorList>
            <person name="Varghese N."/>
            <person name="Submissions S."/>
        </authorList>
    </citation>
    <scope>NUCLEOTIDE SEQUENCE [LARGE SCALE GENOMIC DNA]</scope>
    <source>
        <strain evidence="3">DSM 46698</strain>
    </source>
</reference>
<dbReference type="AlphaFoldDB" id="A0A1N7JQF8"/>
<protein>
    <recommendedName>
        <fullName evidence="1">DUF4382 domain-containing protein</fullName>
    </recommendedName>
</protein>
<keyword evidence="3" id="KW-1185">Reference proteome</keyword>
<dbReference type="STRING" id="529505.SAMN05421761_101195"/>
<dbReference type="OrthoDB" id="838241at2"/>
<dbReference type="RefSeq" id="WP_076497642.1">
    <property type="nucleotide sequence ID" value="NZ_FTOP01000001.1"/>
</dbReference>
<evidence type="ECO:0000313" key="2">
    <source>
        <dbReference type="EMBL" id="SIS51537.1"/>
    </source>
</evidence>
<feature type="domain" description="DUF4382" evidence="1">
    <location>
        <begin position="27"/>
        <end position="169"/>
    </location>
</feature>
<dbReference type="InterPro" id="IPR025491">
    <property type="entry name" value="DUF4382"/>
</dbReference>
<evidence type="ECO:0000313" key="3">
    <source>
        <dbReference type="Proteomes" id="UP000186026"/>
    </source>
</evidence>
<sequence length="265" mass="29360">MKKHLVIIIFAFALISCATEEERSNSLVNIFLVDAPADIDALWVELLGVDVEVSSELDSSSPFSKFLEYESGIKRVDVAQLVGNQELLIGRGVVPAGRLSKMRLRLGNDNYVTKNDVRTNLTLSPQNEAGLSIDVDFPLRPGISHDIYIDFDLLKSVIQNGPTDFTFRPSLRGFSKAASGEVAGSIRPGTERAFLYAIQQNDTVTTGVNVRANGEFVFRGLEGTYTIFIIPKNNEYLPDTIRTVIVQSQQRTQLGNITLRPRQEP</sequence>
<proteinExistence type="predicted"/>
<gene>
    <name evidence="2" type="ORF">SAMN05421761_101195</name>
</gene>
<dbReference type="Pfam" id="PF14321">
    <property type="entry name" value="DUF4382"/>
    <property type="match status" value="1"/>
</dbReference>
<dbReference type="Proteomes" id="UP000186026">
    <property type="component" value="Unassembled WGS sequence"/>
</dbReference>
<organism evidence="2 3">
    <name type="scientific">Belliella pelovolcani</name>
    <dbReference type="NCBI Taxonomy" id="529505"/>
    <lineage>
        <taxon>Bacteria</taxon>
        <taxon>Pseudomonadati</taxon>
        <taxon>Bacteroidota</taxon>
        <taxon>Cytophagia</taxon>
        <taxon>Cytophagales</taxon>
        <taxon>Cyclobacteriaceae</taxon>
        <taxon>Belliella</taxon>
    </lineage>
</organism>
<name>A0A1N7JQF8_9BACT</name>
<evidence type="ECO:0000259" key="1">
    <source>
        <dbReference type="Pfam" id="PF14321"/>
    </source>
</evidence>